<dbReference type="SMART" id="SM00177">
    <property type="entry name" value="ARF"/>
    <property type="match status" value="1"/>
</dbReference>
<keyword evidence="13" id="KW-0460">Magnesium</keyword>
<evidence type="ECO:0000256" key="8">
    <source>
        <dbReference type="ARBA" id="ARBA00022892"/>
    </source>
</evidence>
<evidence type="ECO:0000256" key="4">
    <source>
        <dbReference type="ARBA" id="ARBA00022448"/>
    </source>
</evidence>
<dbReference type="GO" id="GO:0000139">
    <property type="term" value="C:Golgi membrane"/>
    <property type="evidence" value="ECO:0007669"/>
    <property type="project" value="UniProtKB-SubCell"/>
</dbReference>
<evidence type="ECO:0000256" key="16">
    <source>
        <dbReference type="PIRSR" id="PIRSR606689-2"/>
    </source>
</evidence>
<evidence type="ECO:0000256" key="10">
    <source>
        <dbReference type="ARBA" id="ARBA00023034"/>
    </source>
</evidence>
<feature type="binding site" evidence="14">
    <location>
        <position position="33"/>
    </location>
    <ligand>
        <name>GTP</name>
        <dbReference type="ChEBI" id="CHEBI:37565"/>
    </ligand>
</feature>
<evidence type="ECO:0000256" key="13">
    <source>
        <dbReference type="PIRSR" id="PIRSR606687-1"/>
    </source>
</evidence>
<evidence type="ECO:0000256" key="15">
    <source>
        <dbReference type="PIRSR" id="PIRSR606689-1"/>
    </source>
</evidence>
<dbReference type="GO" id="GO:0005789">
    <property type="term" value="C:endoplasmic reticulum membrane"/>
    <property type="evidence" value="ECO:0007669"/>
    <property type="project" value="UniProtKB-SubCell"/>
</dbReference>
<feature type="binding site" evidence="14">
    <location>
        <position position="31"/>
    </location>
    <ligand>
        <name>GTP</name>
        <dbReference type="ChEBI" id="CHEBI:37565"/>
    </ligand>
</feature>
<keyword evidence="13" id="KW-0479">Metal-binding</keyword>
<feature type="binding site" evidence="14">
    <location>
        <position position="127"/>
    </location>
    <ligand>
        <name>GTP</name>
        <dbReference type="ChEBI" id="CHEBI:37565"/>
    </ligand>
</feature>
<accession>A0AAV8V0I9</accession>
<evidence type="ECO:0000256" key="12">
    <source>
        <dbReference type="ARBA" id="ARBA00023136"/>
    </source>
</evidence>
<evidence type="ECO:0000313" key="19">
    <source>
        <dbReference type="Proteomes" id="UP001157974"/>
    </source>
</evidence>
<dbReference type="PRINTS" id="PR00328">
    <property type="entry name" value="SAR1GTPBP"/>
</dbReference>
<gene>
    <name evidence="18" type="ORF">NDN08_003407</name>
</gene>
<comment type="caution">
    <text evidence="18">The sequence shown here is derived from an EMBL/GenBank/DDBJ whole genome shotgun (WGS) entry which is preliminary data.</text>
</comment>
<keyword evidence="7 17" id="KW-0256">Endoplasmic reticulum</keyword>
<dbReference type="PROSITE" id="PS51422">
    <property type="entry name" value="SAR1"/>
    <property type="match status" value="1"/>
</dbReference>
<keyword evidence="19" id="KW-1185">Reference proteome</keyword>
<dbReference type="SMART" id="SM00178">
    <property type="entry name" value="SAR"/>
    <property type="match status" value="1"/>
</dbReference>
<keyword evidence="10 17" id="KW-0333">Golgi apparatus</keyword>
<dbReference type="Pfam" id="PF00025">
    <property type="entry name" value="Arf"/>
    <property type="match status" value="1"/>
</dbReference>
<dbReference type="SUPFAM" id="SSF52540">
    <property type="entry name" value="P-loop containing nucleoside triphosphate hydrolases"/>
    <property type="match status" value="1"/>
</dbReference>
<feature type="binding site" evidence="16">
    <location>
        <position position="32"/>
    </location>
    <ligand>
        <name>Mg(2+)</name>
        <dbReference type="ChEBI" id="CHEBI:18420"/>
    </ligand>
</feature>
<dbReference type="InterPro" id="IPR006689">
    <property type="entry name" value="Small_GTPase_ARF/SAR"/>
</dbReference>
<dbReference type="Proteomes" id="UP001157974">
    <property type="component" value="Unassembled WGS sequence"/>
</dbReference>
<sequence length="187" mass="21112">MFEWFWNILSSLGLYYKNAKILFLGLDNAGKTTLMHILRDDRLVQATPTQQPTAEEVIIGSVRFRAFDLGGHAAARQVWRNYYTTVDAVVFLVDSCDRERFTEARQELGQLLDDTNLADVPFLVLGNKIDLAGAASEDELRQILGLQMTTGKGTVAVQDVRPLEIFMCSLVRKIGYGDGFRWVSQYI</sequence>
<dbReference type="NCBIfam" id="TIGR00231">
    <property type="entry name" value="small_GTP"/>
    <property type="match status" value="1"/>
</dbReference>
<keyword evidence="9 17" id="KW-0653">Protein transport</keyword>
<evidence type="ECO:0000256" key="2">
    <source>
        <dbReference type="ARBA" id="ARBA00004406"/>
    </source>
</evidence>
<keyword evidence="8 17" id="KW-0931">ER-Golgi transport</keyword>
<feature type="binding site" evidence="13">
    <location>
        <position position="27"/>
    </location>
    <ligand>
        <name>Mg(2+)</name>
        <dbReference type="ChEBI" id="CHEBI:18420"/>
    </ligand>
</feature>
<keyword evidence="4 17" id="KW-0813">Transport</keyword>
<keyword evidence="12" id="KW-0472">Membrane</keyword>
<reference evidence="18 19" key="1">
    <citation type="journal article" date="2023" name="Nat. Commun.">
        <title>Origin of minicircular mitochondrial genomes in red algae.</title>
        <authorList>
            <person name="Lee Y."/>
            <person name="Cho C.H."/>
            <person name="Lee Y.M."/>
            <person name="Park S.I."/>
            <person name="Yang J.H."/>
            <person name="West J.A."/>
            <person name="Bhattacharya D."/>
            <person name="Yoon H.S."/>
        </authorList>
    </citation>
    <scope>NUCLEOTIDE SEQUENCE [LARGE SCALE GENOMIC DNA]</scope>
    <source>
        <strain evidence="18 19">CCMP1338</strain>
        <tissue evidence="18">Whole cell</tissue>
    </source>
</reference>
<feature type="binding site" evidence="14">
    <location>
        <position position="32"/>
    </location>
    <ligand>
        <name>GTP</name>
        <dbReference type="ChEBI" id="CHEBI:37565"/>
    </ligand>
</feature>
<dbReference type="FunFam" id="3.40.50.300:FF:000161">
    <property type="entry name" value="Small COPII coat GTPase"/>
    <property type="match status" value="1"/>
</dbReference>
<feature type="binding site" evidence="14">
    <location>
        <position position="128"/>
    </location>
    <ligand>
        <name>GTP</name>
        <dbReference type="ChEBI" id="CHEBI:37565"/>
    </ligand>
</feature>
<dbReference type="GO" id="GO:0003924">
    <property type="term" value="F:GTPase activity"/>
    <property type="evidence" value="ECO:0007669"/>
    <property type="project" value="InterPro"/>
</dbReference>
<organism evidence="18 19">
    <name type="scientific">Rhodosorus marinus</name>
    <dbReference type="NCBI Taxonomy" id="101924"/>
    <lineage>
        <taxon>Eukaryota</taxon>
        <taxon>Rhodophyta</taxon>
        <taxon>Stylonematophyceae</taxon>
        <taxon>Stylonematales</taxon>
        <taxon>Stylonemataceae</taxon>
        <taxon>Rhodosorus</taxon>
    </lineage>
</organism>
<dbReference type="GO" id="GO:0016192">
    <property type="term" value="P:vesicle-mediated transport"/>
    <property type="evidence" value="ECO:0007669"/>
    <property type="project" value="UniProtKB-KW"/>
</dbReference>
<dbReference type="Gene3D" id="3.40.50.300">
    <property type="entry name" value="P-loop containing nucleotide triphosphate hydrolases"/>
    <property type="match status" value="1"/>
</dbReference>
<evidence type="ECO:0000256" key="1">
    <source>
        <dbReference type="ARBA" id="ARBA00004395"/>
    </source>
</evidence>
<dbReference type="InterPro" id="IPR006687">
    <property type="entry name" value="Small_GTPase_SAR1"/>
</dbReference>
<dbReference type="GO" id="GO:0006886">
    <property type="term" value="P:intracellular protein transport"/>
    <property type="evidence" value="ECO:0007669"/>
    <property type="project" value="InterPro"/>
</dbReference>
<evidence type="ECO:0000256" key="7">
    <source>
        <dbReference type="ARBA" id="ARBA00022824"/>
    </source>
</evidence>
<comment type="subcellular location">
    <subcellularLocation>
        <location evidence="2">Endoplasmic reticulum membrane</location>
        <topology evidence="2">Peripheral membrane protein</topology>
    </subcellularLocation>
    <subcellularLocation>
        <location evidence="1">Golgi apparatus membrane</location>
        <topology evidence="1">Peripheral membrane protein</topology>
    </subcellularLocation>
</comment>
<name>A0AAV8V0I9_9RHOD</name>
<keyword evidence="11 15" id="KW-0342">GTP-binding</keyword>
<protein>
    <recommendedName>
        <fullName evidence="20">Small COPII coat GTPase SAR1</fullName>
    </recommendedName>
</protein>
<feature type="binding site" evidence="15">
    <location>
        <position position="71"/>
    </location>
    <ligand>
        <name>GTP</name>
        <dbReference type="ChEBI" id="CHEBI:37565"/>
    </ligand>
</feature>
<evidence type="ECO:0000256" key="3">
    <source>
        <dbReference type="ARBA" id="ARBA00007507"/>
    </source>
</evidence>
<evidence type="ECO:0000256" key="6">
    <source>
        <dbReference type="ARBA" id="ARBA00022801"/>
    </source>
</evidence>
<feature type="binding site" evidence="14">
    <location>
        <position position="30"/>
    </location>
    <ligand>
        <name>GTP</name>
        <dbReference type="ChEBI" id="CHEBI:37565"/>
    </ligand>
</feature>
<evidence type="ECO:0000256" key="14">
    <source>
        <dbReference type="PIRSR" id="PIRSR606687-2"/>
    </source>
</evidence>
<dbReference type="CDD" id="cd00879">
    <property type="entry name" value="Sar1"/>
    <property type="match status" value="1"/>
</dbReference>
<feature type="binding site" evidence="14">
    <location>
        <position position="130"/>
    </location>
    <ligand>
        <name>GTP</name>
        <dbReference type="ChEBI" id="CHEBI:37565"/>
    </ligand>
</feature>
<evidence type="ECO:0000256" key="5">
    <source>
        <dbReference type="ARBA" id="ARBA00022741"/>
    </source>
</evidence>
<evidence type="ECO:0000256" key="11">
    <source>
        <dbReference type="ARBA" id="ARBA00023134"/>
    </source>
</evidence>
<evidence type="ECO:0000256" key="9">
    <source>
        <dbReference type="ARBA" id="ARBA00022927"/>
    </source>
</evidence>
<dbReference type="PROSITE" id="PS51417">
    <property type="entry name" value="ARF"/>
    <property type="match status" value="1"/>
</dbReference>
<feature type="binding site" evidence="15">
    <location>
        <begin position="25"/>
        <end position="32"/>
    </location>
    <ligand>
        <name>GTP</name>
        <dbReference type="ChEBI" id="CHEBI:37565"/>
    </ligand>
</feature>
<dbReference type="AlphaFoldDB" id="A0AAV8V0I9"/>
<dbReference type="GO" id="GO:0005525">
    <property type="term" value="F:GTP binding"/>
    <property type="evidence" value="ECO:0007669"/>
    <property type="project" value="UniProtKB-KW"/>
</dbReference>
<comment type="similarity">
    <text evidence="3 17">Belongs to the small GTPase superfamily. SAR1 family.</text>
</comment>
<evidence type="ECO:0000313" key="18">
    <source>
        <dbReference type="EMBL" id="KAJ8906923.1"/>
    </source>
</evidence>
<keyword evidence="6" id="KW-0378">Hydrolase</keyword>
<dbReference type="EMBL" id="JAMWBK010000003">
    <property type="protein sequence ID" value="KAJ8906923.1"/>
    <property type="molecule type" value="Genomic_DNA"/>
</dbReference>
<proteinExistence type="inferred from homology"/>
<dbReference type="InterPro" id="IPR005225">
    <property type="entry name" value="Small_GTP-bd"/>
</dbReference>
<evidence type="ECO:0008006" key="20">
    <source>
        <dbReference type="Google" id="ProtNLM"/>
    </source>
</evidence>
<keyword evidence="5 14" id="KW-0547">Nucleotide-binding</keyword>
<feature type="binding site" evidence="15">
    <location>
        <begin position="127"/>
        <end position="130"/>
    </location>
    <ligand>
        <name>GTP</name>
        <dbReference type="ChEBI" id="CHEBI:37565"/>
    </ligand>
</feature>
<evidence type="ECO:0000256" key="17">
    <source>
        <dbReference type="RuleBase" id="RU003926"/>
    </source>
</evidence>
<dbReference type="PANTHER" id="PTHR45684">
    <property type="entry name" value="RE74312P"/>
    <property type="match status" value="1"/>
</dbReference>
<feature type="binding site" evidence="14">
    <location>
        <position position="28"/>
    </location>
    <ligand>
        <name>GTP</name>
        <dbReference type="ChEBI" id="CHEBI:37565"/>
    </ligand>
</feature>
<dbReference type="GO" id="GO:0046872">
    <property type="term" value="F:metal ion binding"/>
    <property type="evidence" value="ECO:0007669"/>
    <property type="project" value="UniProtKB-KW"/>
</dbReference>
<feature type="binding site" evidence="14">
    <location>
        <position position="171"/>
    </location>
    <ligand>
        <name>GTP</name>
        <dbReference type="ChEBI" id="CHEBI:37565"/>
    </ligand>
</feature>
<feature type="binding site" evidence="16">
    <location>
        <position position="49"/>
    </location>
    <ligand>
        <name>Mg(2+)</name>
        <dbReference type="ChEBI" id="CHEBI:18420"/>
    </ligand>
</feature>
<dbReference type="InterPro" id="IPR027417">
    <property type="entry name" value="P-loop_NTPase"/>
</dbReference>